<accession>A0ABS8F5X8</accession>
<protein>
    <recommendedName>
        <fullName evidence="3">SEC-C domain-containing protein</fullName>
    </recommendedName>
</protein>
<gene>
    <name evidence="1" type="ORF">LKD23_00090</name>
</gene>
<name>A0ABS8F5X8_9FIRM</name>
<proteinExistence type="predicted"/>
<dbReference type="EMBL" id="JAJEQL010000001">
    <property type="protein sequence ID" value="MCC2198178.1"/>
    <property type="molecule type" value="Genomic_DNA"/>
</dbReference>
<evidence type="ECO:0000313" key="1">
    <source>
        <dbReference type="EMBL" id="MCC2198178.1"/>
    </source>
</evidence>
<keyword evidence="2" id="KW-1185">Reference proteome</keyword>
<evidence type="ECO:0000313" key="2">
    <source>
        <dbReference type="Proteomes" id="UP001430637"/>
    </source>
</evidence>
<sequence length="210" mass="24869">MQCYKELKVVTVEASQIKLSGNIEINREWNDVRLNKDYSITIIIPIESNQVPYVIDAGNQIDSSYPHRYKDGGLCLEIDTVIKLKFLNGMTLSEWMLNYVETYFFSYEYFKRYGVFPFGERVHGIIGLLDYYGEKLNETDLTKTYYLMRYIATKPYRGHFKCLCGSQKHLRDCHGKYVIAYYNNFDAYEFLKQDLSLIEYTLYKVRKGKE</sequence>
<organism evidence="1 2">
    <name type="scientific">Faecalibacterium butyricigenerans</name>
    <dbReference type="NCBI Taxonomy" id="1851427"/>
    <lineage>
        <taxon>Bacteria</taxon>
        <taxon>Bacillati</taxon>
        <taxon>Bacillota</taxon>
        <taxon>Clostridia</taxon>
        <taxon>Eubacteriales</taxon>
        <taxon>Oscillospiraceae</taxon>
        <taxon>Faecalibacterium</taxon>
    </lineage>
</organism>
<comment type="caution">
    <text evidence="1">The sequence shown here is derived from an EMBL/GenBank/DDBJ whole genome shotgun (WGS) entry which is preliminary data.</text>
</comment>
<dbReference type="Proteomes" id="UP001430637">
    <property type="component" value="Unassembled WGS sequence"/>
</dbReference>
<evidence type="ECO:0008006" key="3">
    <source>
        <dbReference type="Google" id="ProtNLM"/>
    </source>
</evidence>
<reference evidence="1" key="1">
    <citation type="submission" date="2021-10" db="EMBL/GenBank/DDBJ databases">
        <title>Anaerobic single-cell dispensing facilitates the cultivation of human gut bacteria.</title>
        <authorList>
            <person name="Afrizal A."/>
        </authorList>
    </citation>
    <scope>NUCLEOTIDE SEQUENCE</scope>
    <source>
        <strain evidence="1">CLA-AA-H233</strain>
    </source>
</reference>